<protein>
    <recommendedName>
        <fullName evidence="3">mannose-6-phosphate isomerase</fullName>
        <ecNumber evidence="3">5.3.1.8</ecNumber>
    </recommendedName>
</protein>
<organism evidence="10 11">
    <name type="scientific">Actinospica durhamensis</name>
    <dbReference type="NCBI Taxonomy" id="1508375"/>
    <lineage>
        <taxon>Bacteria</taxon>
        <taxon>Bacillati</taxon>
        <taxon>Actinomycetota</taxon>
        <taxon>Actinomycetes</taxon>
        <taxon>Catenulisporales</taxon>
        <taxon>Actinospicaceae</taxon>
        <taxon>Actinospica</taxon>
    </lineage>
</organism>
<keyword evidence="5 8" id="KW-0862">Zinc</keyword>
<dbReference type="InterPro" id="IPR001250">
    <property type="entry name" value="Man6P_Isoase-1"/>
</dbReference>
<evidence type="ECO:0000256" key="3">
    <source>
        <dbReference type="ARBA" id="ARBA00011956"/>
    </source>
</evidence>
<evidence type="ECO:0000313" key="11">
    <source>
        <dbReference type="Proteomes" id="UP000675781"/>
    </source>
</evidence>
<dbReference type="Gene3D" id="2.60.120.10">
    <property type="entry name" value="Jelly Rolls"/>
    <property type="match status" value="2"/>
</dbReference>
<dbReference type="EC" id="5.3.1.8" evidence="3"/>
<dbReference type="SUPFAM" id="SSF51182">
    <property type="entry name" value="RmlC-like cupins"/>
    <property type="match status" value="1"/>
</dbReference>
<evidence type="ECO:0000259" key="9">
    <source>
        <dbReference type="Pfam" id="PF20511"/>
    </source>
</evidence>
<keyword evidence="6 10" id="KW-0413">Isomerase</keyword>
<keyword evidence="11" id="KW-1185">Reference proteome</keyword>
<dbReference type="Pfam" id="PF20511">
    <property type="entry name" value="PMI_typeI_cat"/>
    <property type="match status" value="1"/>
</dbReference>
<name>A0A941IQB7_9ACTN</name>
<keyword evidence="4 8" id="KW-0479">Metal-binding</keyword>
<comment type="cofactor">
    <cofactor evidence="8">
        <name>Zn(2+)</name>
        <dbReference type="ChEBI" id="CHEBI:29105"/>
    </cofactor>
    <text evidence="8">Binds 1 zinc ion per subunit.</text>
</comment>
<dbReference type="InterPro" id="IPR016305">
    <property type="entry name" value="Mannose-6-P_Isomerase"/>
</dbReference>
<comment type="caution">
    <text evidence="10">The sequence shown here is derived from an EMBL/GenBank/DDBJ whole genome shotgun (WGS) entry which is preliminary data.</text>
</comment>
<dbReference type="Proteomes" id="UP000675781">
    <property type="component" value="Unassembled WGS sequence"/>
</dbReference>
<dbReference type="RefSeq" id="WP_212527293.1">
    <property type="nucleotide sequence ID" value="NZ_JAGSOG010000016.1"/>
</dbReference>
<dbReference type="PRINTS" id="PR00714">
    <property type="entry name" value="MAN6PISMRASE"/>
</dbReference>
<dbReference type="CDD" id="cd07011">
    <property type="entry name" value="cupin_PMI_type_I_N"/>
    <property type="match status" value="1"/>
</dbReference>
<gene>
    <name evidence="10" type="primary">manA</name>
    <name evidence="10" type="ORF">KDL01_05820</name>
</gene>
<dbReference type="GO" id="GO:0008270">
    <property type="term" value="F:zinc ion binding"/>
    <property type="evidence" value="ECO:0007669"/>
    <property type="project" value="InterPro"/>
</dbReference>
<dbReference type="GO" id="GO:0009298">
    <property type="term" value="P:GDP-mannose biosynthetic process"/>
    <property type="evidence" value="ECO:0007669"/>
    <property type="project" value="InterPro"/>
</dbReference>
<evidence type="ECO:0000256" key="1">
    <source>
        <dbReference type="ARBA" id="ARBA00000757"/>
    </source>
</evidence>
<dbReference type="InterPro" id="IPR011051">
    <property type="entry name" value="RmlC_Cupin_sf"/>
</dbReference>
<evidence type="ECO:0000256" key="5">
    <source>
        <dbReference type="ARBA" id="ARBA00022833"/>
    </source>
</evidence>
<feature type="binding site" evidence="8">
    <location>
        <position position="134"/>
    </location>
    <ligand>
        <name>Zn(2+)</name>
        <dbReference type="ChEBI" id="CHEBI:29105"/>
    </ligand>
</feature>
<dbReference type="InterPro" id="IPR014710">
    <property type="entry name" value="RmlC-like_jellyroll"/>
</dbReference>
<feature type="binding site" evidence="8">
    <location>
        <position position="99"/>
    </location>
    <ligand>
        <name>Zn(2+)</name>
        <dbReference type="ChEBI" id="CHEBI:29105"/>
    </ligand>
</feature>
<dbReference type="EMBL" id="JAGSOG010000016">
    <property type="protein sequence ID" value="MBR7832768.1"/>
    <property type="molecule type" value="Genomic_DNA"/>
</dbReference>
<evidence type="ECO:0000256" key="7">
    <source>
        <dbReference type="PIRSR" id="PIRSR001480-1"/>
    </source>
</evidence>
<sequence length="402" mass="41973">MDLLGNTVQPYAWGSHTAIADLLGEPSPTPGPQAELWMGAHPNAPSVLTRAGRAATLQTAIDAAPAQELGAEVNARFGGRLPFLLKVLAAQKALSVQLHPNREQAEQGYARENAAGVPLDARERVYVDNWPKPEILCALEPFEVLAGLRPAAQAAEVIDGLGVPELKDLTALLREDPSAKTVGRALATLLEWPEAGRAGLVAGVVDAAAAHRAQGGPYAAAYDAVVRMNADHPGDIGLVGSLLLNHLVLEPGQALFMGAGGVHAYIRGVGIELLANSDNVIRAGLTPKHIDVPELLRVLDPEVEVPVLTPRQAAAGVEVFDTDVPEFRLSRLTLADGAVLVVPGDGGPRVLLCVEGEASVGCGTEPAARLLLTRGQSCFLGARDMHVTLTGAGTYFLAETGL</sequence>
<feature type="active site" evidence="7">
    <location>
        <position position="282"/>
    </location>
</feature>
<accession>A0A941IQB7</accession>
<dbReference type="PANTHER" id="PTHR10309:SF0">
    <property type="entry name" value="MANNOSE-6-PHOSPHATE ISOMERASE"/>
    <property type="match status" value="1"/>
</dbReference>
<dbReference type="GO" id="GO:0004476">
    <property type="term" value="F:mannose-6-phosphate isomerase activity"/>
    <property type="evidence" value="ECO:0007669"/>
    <property type="project" value="UniProtKB-EC"/>
</dbReference>
<feature type="binding site" evidence="8">
    <location>
        <position position="263"/>
    </location>
    <ligand>
        <name>Zn(2+)</name>
        <dbReference type="ChEBI" id="CHEBI:29105"/>
    </ligand>
</feature>
<dbReference type="GO" id="GO:0005829">
    <property type="term" value="C:cytosol"/>
    <property type="evidence" value="ECO:0007669"/>
    <property type="project" value="TreeGrafter"/>
</dbReference>
<feature type="domain" description="Phosphomannose isomerase type I catalytic" evidence="9">
    <location>
        <begin position="4"/>
        <end position="150"/>
    </location>
</feature>
<proteinExistence type="inferred from homology"/>
<comment type="similarity">
    <text evidence="2">Belongs to the mannose-6-phosphate isomerase type 1 family.</text>
</comment>
<dbReference type="AlphaFoldDB" id="A0A941IQB7"/>
<evidence type="ECO:0000313" key="10">
    <source>
        <dbReference type="EMBL" id="MBR7832768.1"/>
    </source>
</evidence>
<dbReference type="Gene3D" id="1.10.441.10">
    <property type="entry name" value="Phosphomannose Isomerase, domain 2"/>
    <property type="match status" value="1"/>
</dbReference>
<evidence type="ECO:0000256" key="4">
    <source>
        <dbReference type="ARBA" id="ARBA00022723"/>
    </source>
</evidence>
<dbReference type="PANTHER" id="PTHR10309">
    <property type="entry name" value="MANNOSE-6-PHOSPHATE ISOMERASE"/>
    <property type="match status" value="1"/>
</dbReference>
<dbReference type="InterPro" id="IPR046457">
    <property type="entry name" value="PMI_typeI_cat"/>
</dbReference>
<evidence type="ECO:0000256" key="6">
    <source>
        <dbReference type="ARBA" id="ARBA00023235"/>
    </source>
</evidence>
<dbReference type="NCBIfam" id="TIGR00218">
    <property type="entry name" value="manA"/>
    <property type="match status" value="1"/>
</dbReference>
<dbReference type="GO" id="GO:0005975">
    <property type="term" value="P:carbohydrate metabolic process"/>
    <property type="evidence" value="ECO:0007669"/>
    <property type="project" value="InterPro"/>
</dbReference>
<reference evidence="10" key="1">
    <citation type="submission" date="2021-04" db="EMBL/GenBank/DDBJ databases">
        <title>Genome based classification of Actinospica acidithermotolerans sp. nov., an actinobacterium isolated from an Indonesian hot spring.</title>
        <authorList>
            <person name="Kusuma A.B."/>
            <person name="Putra K.E."/>
            <person name="Nafisah S."/>
            <person name="Loh J."/>
            <person name="Nouioui I."/>
            <person name="Goodfellow M."/>
        </authorList>
    </citation>
    <scope>NUCLEOTIDE SEQUENCE</scope>
    <source>
        <strain evidence="10">CSCA 57</strain>
    </source>
</reference>
<comment type="catalytic activity">
    <reaction evidence="1">
        <text>D-mannose 6-phosphate = D-fructose 6-phosphate</text>
        <dbReference type="Rhea" id="RHEA:12356"/>
        <dbReference type="ChEBI" id="CHEBI:58735"/>
        <dbReference type="ChEBI" id="CHEBI:61527"/>
        <dbReference type="EC" id="5.3.1.8"/>
    </reaction>
</comment>
<dbReference type="PIRSF" id="PIRSF001480">
    <property type="entry name" value="Mannose-6-phosphate_isomerase"/>
    <property type="match status" value="1"/>
</dbReference>
<evidence type="ECO:0000256" key="2">
    <source>
        <dbReference type="ARBA" id="ARBA00010772"/>
    </source>
</evidence>
<evidence type="ECO:0000256" key="8">
    <source>
        <dbReference type="PIRSR" id="PIRSR001480-2"/>
    </source>
</evidence>
<feature type="binding site" evidence="8">
    <location>
        <position position="97"/>
    </location>
    <ligand>
        <name>Zn(2+)</name>
        <dbReference type="ChEBI" id="CHEBI:29105"/>
    </ligand>
</feature>